<reference evidence="2" key="1">
    <citation type="journal article" date="2016" name="ISME J.">
        <title>Functional metagenomic screen reveals new and diverse microbial rhodopsins.</title>
        <authorList>
            <person name="Pushkarev A."/>
            <person name="Beja O."/>
        </authorList>
    </citation>
    <scope>NUCLEOTIDE SEQUENCE</scope>
</reference>
<dbReference type="Gene3D" id="3.40.50.720">
    <property type="entry name" value="NAD(P)-binding Rossmann-like Domain"/>
    <property type="match status" value="1"/>
</dbReference>
<dbReference type="PANTHER" id="PTHR48079:SF6">
    <property type="entry name" value="NAD(P)-BINDING DOMAIN-CONTAINING PROTEIN-RELATED"/>
    <property type="match status" value="1"/>
</dbReference>
<proteinExistence type="predicted"/>
<accession>A0A0U2VXR9</accession>
<feature type="domain" description="NAD(P)-binding" evidence="1">
    <location>
        <begin position="47"/>
        <end position="192"/>
    </location>
</feature>
<dbReference type="AlphaFoldDB" id="A0A0U2VXR9"/>
<evidence type="ECO:0000259" key="1">
    <source>
        <dbReference type="Pfam" id="PF13460"/>
    </source>
</evidence>
<dbReference type="GO" id="GO:0005737">
    <property type="term" value="C:cytoplasm"/>
    <property type="evidence" value="ECO:0007669"/>
    <property type="project" value="TreeGrafter"/>
</dbReference>
<name>A0A0U2VXR9_9BACT</name>
<dbReference type="InterPro" id="IPR016040">
    <property type="entry name" value="NAD(P)-bd_dom"/>
</dbReference>
<protein>
    <submittedName>
        <fullName evidence="2">Putative 3-beta hydroxysteroid dehydrogenase</fullName>
    </submittedName>
</protein>
<sequence>MSMIYLVGNGYVSDYISQIKIENKKYVGVCRSEKKNCDINIKLDISADNEKLRELITEKSIVVYLAPPQQNGCIDLVLKNFLLNVNKKNIQKIIYTSTSGVYGDKKDKVVNESESIEPITDRAKRRVDAESQIESSGLNYTILRVPGIYGKGRLPMKRIEERLPLIKRDICKHTNLIHVKDLARMIVACVHNKASDMSIINVSDGTAIKTTDYYLHIYDLIGQPYPEFIDYEDASKLYDKKRQSFINESRILDTGLMQKIFPNIIKFKDVREGIKDSLN</sequence>
<dbReference type="EMBL" id="KT201087">
    <property type="protein sequence ID" value="ALS56095.1"/>
    <property type="molecule type" value="Genomic_DNA"/>
</dbReference>
<dbReference type="InterPro" id="IPR051783">
    <property type="entry name" value="NAD(P)-dependent_oxidoreduct"/>
</dbReference>
<dbReference type="PANTHER" id="PTHR48079">
    <property type="entry name" value="PROTEIN YEEZ"/>
    <property type="match status" value="1"/>
</dbReference>
<evidence type="ECO:0000313" key="2">
    <source>
        <dbReference type="EMBL" id="ALS56095.1"/>
    </source>
</evidence>
<dbReference type="GO" id="GO:0004029">
    <property type="term" value="F:aldehyde dehydrogenase (NAD+) activity"/>
    <property type="evidence" value="ECO:0007669"/>
    <property type="project" value="TreeGrafter"/>
</dbReference>
<organism evidence="2">
    <name type="scientific">uncultured bacterium EIL5A08</name>
    <dbReference type="NCBI Taxonomy" id="1768204"/>
    <lineage>
        <taxon>Bacteria</taxon>
        <taxon>environmental samples</taxon>
    </lineage>
</organism>
<dbReference type="SUPFAM" id="SSF51735">
    <property type="entry name" value="NAD(P)-binding Rossmann-fold domains"/>
    <property type="match status" value="1"/>
</dbReference>
<dbReference type="InterPro" id="IPR036291">
    <property type="entry name" value="NAD(P)-bd_dom_sf"/>
</dbReference>
<dbReference type="Pfam" id="PF13460">
    <property type="entry name" value="NAD_binding_10"/>
    <property type="match status" value="1"/>
</dbReference>